<dbReference type="Pfam" id="PF18739">
    <property type="entry name" value="HEPN_Apea"/>
    <property type="match status" value="1"/>
</dbReference>
<evidence type="ECO:0000259" key="1">
    <source>
        <dbReference type="Pfam" id="PF18739"/>
    </source>
</evidence>
<dbReference type="AlphaFoldDB" id="A0A7L9IZU2"/>
<name>A0A7L9IZU2_9MICO</name>
<dbReference type="RefSeq" id="WP_192911146.1">
    <property type="nucleotide sequence ID" value="NZ_CP062789.1"/>
</dbReference>
<evidence type="ECO:0000313" key="2">
    <source>
        <dbReference type="EMBL" id="QOK22798.1"/>
    </source>
</evidence>
<dbReference type="EMBL" id="CP062789">
    <property type="protein sequence ID" value="QOK22798.1"/>
    <property type="molecule type" value="Genomic_DNA"/>
</dbReference>
<sequence length="451" mass="50114">MSGAGEAFLAVVGQEPTVPATMETVEGGFAFQPKEWIEQPQQVHIEDRGDAGMAMWVGHPVNVVNDFEPRPLWGLRGGEKFTVLDARMHVNGGSNFLPQQRYEASRLLAGAHVDGPDTRAVAVRYDFARPDSGWLNTPGVVTREGLVEAWQDELCSGLMWTPHEGESIHWLAHRFPTTLTALLHLWTGRPIEIERTQVLLQDGHWYPLVEAREPQQARRRSTDLLALSSLDLGVVATWLDLAHRMGPLPHIAVHEGLPVQVGAQVIATALESFHRRLKGGARRFPPQVTTRQLARAKKVARNAAVESLAEAAVDASTVRQAFDEALGHIADPTYADRLHQLLPDVAAAAPGLLGPDLSAWIHTMKEIRNVQSHGTSKHDAFDQDEISSYYVHQSSGRWALKILLLRQLVDDDRLKDALARSNTFHYSLANLDREHLWSGFSAYDTFIKSRS</sequence>
<protein>
    <recommendedName>
        <fullName evidence="1">Apea-like HEPN domain-containing protein</fullName>
    </recommendedName>
</protein>
<reference evidence="2 3" key="1">
    <citation type="submission" date="2020-10" db="EMBL/GenBank/DDBJ databases">
        <title>Janibacter indicus TT2 genome sequence.</title>
        <authorList>
            <person name="Lee K."/>
            <person name="Ganzorig M."/>
        </authorList>
    </citation>
    <scope>NUCLEOTIDE SEQUENCE [LARGE SCALE GENOMIC DNA]</scope>
    <source>
        <strain evidence="2 3">TT2</strain>
    </source>
</reference>
<evidence type="ECO:0000313" key="3">
    <source>
        <dbReference type="Proteomes" id="UP000593998"/>
    </source>
</evidence>
<gene>
    <name evidence="2" type="ORF">IGS73_17480</name>
</gene>
<proteinExistence type="predicted"/>
<organism evidence="2 3">
    <name type="scientific">Janibacter indicus</name>
    <dbReference type="NCBI Taxonomy" id="857417"/>
    <lineage>
        <taxon>Bacteria</taxon>
        <taxon>Bacillati</taxon>
        <taxon>Actinomycetota</taxon>
        <taxon>Actinomycetes</taxon>
        <taxon>Micrococcales</taxon>
        <taxon>Intrasporangiaceae</taxon>
        <taxon>Janibacter</taxon>
    </lineage>
</organism>
<dbReference type="InterPro" id="IPR041229">
    <property type="entry name" value="HEPN_Apea"/>
</dbReference>
<dbReference type="Proteomes" id="UP000593998">
    <property type="component" value="Chromosome"/>
</dbReference>
<accession>A0A7L9IZU2</accession>
<feature type="domain" description="Apea-like HEPN" evidence="1">
    <location>
        <begin position="266"/>
        <end position="406"/>
    </location>
</feature>